<dbReference type="InterPro" id="IPR009305">
    <property type="entry name" value="Mpo1-like"/>
</dbReference>
<organism evidence="2 3">
    <name type="scientific">Cymbomonas tetramitiformis</name>
    <dbReference type="NCBI Taxonomy" id="36881"/>
    <lineage>
        <taxon>Eukaryota</taxon>
        <taxon>Viridiplantae</taxon>
        <taxon>Chlorophyta</taxon>
        <taxon>Pyramimonadophyceae</taxon>
        <taxon>Pyramimonadales</taxon>
        <taxon>Pyramimonadaceae</taxon>
        <taxon>Cymbomonas</taxon>
    </lineage>
</organism>
<dbReference type="Pfam" id="PF06127">
    <property type="entry name" value="Mpo1-like"/>
    <property type="match status" value="1"/>
</dbReference>
<feature type="transmembrane region" description="Helical" evidence="1">
    <location>
        <begin position="67"/>
        <end position="91"/>
    </location>
</feature>
<evidence type="ECO:0000313" key="2">
    <source>
        <dbReference type="EMBL" id="KAK3260239.1"/>
    </source>
</evidence>
<gene>
    <name evidence="2" type="ORF">CYMTET_30790</name>
</gene>
<protein>
    <submittedName>
        <fullName evidence="2">Uncharacterized protein</fullName>
    </submittedName>
</protein>
<feature type="transmembrane region" description="Helical" evidence="1">
    <location>
        <begin position="111"/>
        <end position="127"/>
    </location>
</feature>
<evidence type="ECO:0000313" key="3">
    <source>
        <dbReference type="Proteomes" id="UP001190700"/>
    </source>
</evidence>
<dbReference type="EMBL" id="LGRX02017966">
    <property type="protein sequence ID" value="KAK3260239.1"/>
    <property type="molecule type" value="Genomic_DNA"/>
</dbReference>
<dbReference type="GO" id="GO:0016020">
    <property type="term" value="C:membrane"/>
    <property type="evidence" value="ECO:0007669"/>
    <property type="project" value="GOC"/>
</dbReference>
<reference evidence="2 3" key="1">
    <citation type="journal article" date="2015" name="Genome Biol. Evol.">
        <title>Comparative Genomics of a Bacterivorous Green Alga Reveals Evolutionary Causalities and Consequences of Phago-Mixotrophic Mode of Nutrition.</title>
        <authorList>
            <person name="Burns J.A."/>
            <person name="Paasch A."/>
            <person name="Narechania A."/>
            <person name="Kim E."/>
        </authorList>
    </citation>
    <scope>NUCLEOTIDE SEQUENCE [LARGE SCALE GENOMIC DNA]</scope>
    <source>
        <strain evidence="2 3">PLY_AMNH</strain>
    </source>
</reference>
<dbReference type="GO" id="GO:0046521">
    <property type="term" value="P:sphingoid catabolic process"/>
    <property type="evidence" value="ECO:0007669"/>
    <property type="project" value="TreeGrafter"/>
</dbReference>
<keyword evidence="1" id="KW-1133">Transmembrane helix</keyword>
<proteinExistence type="predicted"/>
<accession>A0AAE0KTU7</accession>
<keyword evidence="1" id="KW-0812">Transmembrane</keyword>
<keyword evidence="1" id="KW-0472">Membrane</keyword>
<dbReference type="PANTHER" id="PTHR28026:SF9">
    <property type="entry name" value="2-HYDROXY-PALMITIC ACID DIOXYGENASE MPO1"/>
    <property type="match status" value="1"/>
</dbReference>
<feature type="transmembrane region" description="Helical" evidence="1">
    <location>
        <begin position="148"/>
        <end position="166"/>
    </location>
</feature>
<evidence type="ECO:0000256" key="1">
    <source>
        <dbReference type="SAM" id="Phobius"/>
    </source>
</evidence>
<keyword evidence="3" id="KW-1185">Reference proteome</keyword>
<comment type="caution">
    <text evidence="2">The sequence shown here is derived from an EMBL/GenBank/DDBJ whole genome shotgun (WGS) entry which is preliminary data.</text>
</comment>
<dbReference type="AlphaFoldDB" id="A0AAE0KTU7"/>
<dbReference type="PANTHER" id="PTHR28026">
    <property type="entry name" value="DUF962 DOMAIN PROTEIN (AFU_ORTHOLOGUE AFUA_8G05310)"/>
    <property type="match status" value="1"/>
</dbReference>
<name>A0AAE0KTU7_9CHLO</name>
<dbReference type="GO" id="GO:0005783">
    <property type="term" value="C:endoplasmic reticulum"/>
    <property type="evidence" value="ECO:0007669"/>
    <property type="project" value="TreeGrafter"/>
</dbReference>
<sequence>MLGFNFNLLEQLSFYGAYHTKFWNQIIHIIFVPCIFWTSCVFFNYLPPLVDFNVPEPYDKYIQANNGLYLLAAYGLYFLTLEPVAASTWIFSIGSPCYLIATFMSQYVESAWTWALALHVFSWYAQIHPGHIIIEKRKPALLDSLMQSLVLAPFFVWFEILFWAGYRPSLLAEVNKEISKRHKQMAAVAAAKSK</sequence>
<dbReference type="Proteomes" id="UP001190700">
    <property type="component" value="Unassembled WGS sequence"/>
</dbReference>
<feature type="transmembrane region" description="Helical" evidence="1">
    <location>
        <begin position="26"/>
        <end position="46"/>
    </location>
</feature>